<reference evidence="2" key="1">
    <citation type="journal article" date="2020" name="Nature">
        <title>Giant virus diversity and host interactions through global metagenomics.</title>
        <authorList>
            <person name="Schulz F."/>
            <person name="Roux S."/>
            <person name="Paez-Espino D."/>
            <person name="Jungbluth S."/>
            <person name="Walsh D.A."/>
            <person name="Denef V.J."/>
            <person name="McMahon K.D."/>
            <person name="Konstantinidis K.T."/>
            <person name="Eloe-Fadrosh E.A."/>
            <person name="Kyrpides N.C."/>
            <person name="Woyke T."/>
        </authorList>
    </citation>
    <scope>NUCLEOTIDE SEQUENCE</scope>
    <source>
        <strain evidence="2">GVMAG-S-ERX555965-48</strain>
    </source>
</reference>
<dbReference type="InterPro" id="IPR043918">
    <property type="entry name" value="DUF5760"/>
</dbReference>
<sequence length="114" mass="13477">MTFEENIKKWVALDNNIKHINEKLKELRNNKSELEGSIQHYLDINNIENPTIEITDGKLKVGVNKIQSPLTYKYIDQCLMNTIRNEDHVGKIMTYIKDNRDVKVEKTIKRTYNK</sequence>
<dbReference type="AlphaFoldDB" id="A0A6C0AVU7"/>
<organism evidence="2">
    <name type="scientific">viral metagenome</name>
    <dbReference type="NCBI Taxonomy" id="1070528"/>
    <lineage>
        <taxon>unclassified sequences</taxon>
        <taxon>metagenomes</taxon>
        <taxon>organismal metagenomes</taxon>
    </lineage>
</organism>
<name>A0A6C0AVU7_9ZZZZ</name>
<dbReference type="Pfam" id="PF19064">
    <property type="entry name" value="DUF5760"/>
    <property type="match status" value="1"/>
</dbReference>
<proteinExistence type="predicted"/>
<protein>
    <submittedName>
        <fullName evidence="2">Uncharacterized protein</fullName>
    </submittedName>
</protein>
<dbReference type="EMBL" id="MN738772">
    <property type="protein sequence ID" value="QHS84057.1"/>
    <property type="molecule type" value="Genomic_DNA"/>
</dbReference>
<feature type="coiled-coil region" evidence="1">
    <location>
        <begin position="10"/>
        <end position="44"/>
    </location>
</feature>
<accession>A0A6C0AVU7</accession>
<keyword evidence="1" id="KW-0175">Coiled coil</keyword>
<evidence type="ECO:0000313" key="2">
    <source>
        <dbReference type="EMBL" id="QHS84057.1"/>
    </source>
</evidence>
<evidence type="ECO:0000256" key="1">
    <source>
        <dbReference type="SAM" id="Coils"/>
    </source>
</evidence>